<reference evidence="12" key="1">
    <citation type="submission" date="2022-10" db="EMBL/GenBank/DDBJ databases">
        <title>Culturing micro-colonial fungi from biological soil crusts in the Mojave desert and describing Neophaeococcomyces mojavensis, and introducing the new genera and species Taxawa tesnikishii.</title>
        <authorList>
            <person name="Kurbessoian T."/>
            <person name="Stajich J.E."/>
        </authorList>
    </citation>
    <scope>NUCLEOTIDE SEQUENCE</scope>
    <source>
        <strain evidence="12">TK_41</strain>
    </source>
</reference>
<feature type="transmembrane region" description="Helical" evidence="10">
    <location>
        <begin position="394"/>
        <end position="414"/>
    </location>
</feature>
<feature type="transmembrane region" description="Helical" evidence="10">
    <location>
        <begin position="87"/>
        <end position="113"/>
    </location>
</feature>
<feature type="transmembrane region" description="Helical" evidence="10">
    <location>
        <begin position="211"/>
        <end position="231"/>
    </location>
</feature>
<gene>
    <name evidence="12" type="ORF">H2200_013275</name>
</gene>
<accession>A0AA38WUJ5</accession>
<dbReference type="PROSITE" id="PS50850">
    <property type="entry name" value="MFS"/>
    <property type="match status" value="1"/>
</dbReference>
<feature type="domain" description="Major facilitator superfamily (MFS) profile" evidence="11">
    <location>
        <begin position="90"/>
        <end position="578"/>
    </location>
</feature>
<dbReference type="Proteomes" id="UP001172673">
    <property type="component" value="Unassembled WGS sequence"/>
</dbReference>
<dbReference type="GO" id="GO:0022857">
    <property type="term" value="F:transmembrane transporter activity"/>
    <property type="evidence" value="ECO:0007669"/>
    <property type="project" value="InterPro"/>
</dbReference>
<feature type="transmembrane region" description="Helical" evidence="10">
    <location>
        <begin position="243"/>
        <end position="263"/>
    </location>
</feature>
<keyword evidence="8" id="KW-0325">Glycoprotein</keyword>
<evidence type="ECO:0000256" key="6">
    <source>
        <dbReference type="ARBA" id="ARBA00022989"/>
    </source>
</evidence>
<name>A0AA38WUJ5_9EURO</name>
<comment type="subcellular location">
    <subcellularLocation>
        <location evidence="1">Cell membrane</location>
        <topology evidence="1">Multi-pass membrane protein</topology>
    </subcellularLocation>
</comment>
<dbReference type="InterPro" id="IPR036259">
    <property type="entry name" value="MFS_trans_sf"/>
</dbReference>
<dbReference type="InterPro" id="IPR020846">
    <property type="entry name" value="MFS_dom"/>
</dbReference>
<dbReference type="Gene3D" id="1.20.1250.20">
    <property type="entry name" value="MFS general substrate transporter like domains"/>
    <property type="match status" value="1"/>
</dbReference>
<evidence type="ECO:0000256" key="8">
    <source>
        <dbReference type="ARBA" id="ARBA00023180"/>
    </source>
</evidence>
<keyword evidence="4" id="KW-1003">Cell membrane</keyword>
<feature type="transmembrane region" description="Helical" evidence="10">
    <location>
        <begin position="283"/>
        <end position="302"/>
    </location>
</feature>
<feature type="region of interest" description="Disordered" evidence="9">
    <location>
        <begin position="1"/>
        <end position="57"/>
    </location>
</feature>
<feature type="transmembrane region" description="Helical" evidence="10">
    <location>
        <begin position="353"/>
        <end position="374"/>
    </location>
</feature>
<dbReference type="PANTHER" id="PTHR23501:SF177">
    <property type="entry name" value="MAJOR FACILITATOR SUPERFAMILY (MFS) PROFILE DOMAIN-CONTAINING PROTEIN-RELATED"/>
    <property type="match status" value="1"/>
</dbReference>
<feature type="transmembrane region" description="Helical" evidence="10">
    <location>
        <begin position="314"/>
        <end position="333"/>
    </location>
</feature>
<keyword evidence="13" id="KW-1185">Reference proteome</keyword>
<organism evidence="12 13">
    <name type="scientific">Cladophialophora chaetospira</name>
    <dbReference type="NCBI Taxonomy" id="386627"/>
    <lineage>
        <taxon>Eukaryota</taxon>
        <taxon>Fungi</taxon>
        <taxon>Dikarya</taxon>
        <taxon>Ascomycota</taxon>
        <taxon>Pezizomycotina</taxon>
        <taxon>Eurotiomycetes</taxon>
        <taxon>Chaetothyriomycetidae</taxon>
        <taxon>Chaetothyriales</taxon>
        <taxon>Herpotrichiellaceae</taxon>
        <taxon>Cladophialophora</taxon>
    </lineage>
</organism>
<dbReference type="FunFam" id="1.20.1250.20:FF:000489">
    <property type="entry name" value="MFS general substrate transporter"/>
    <property type="match status" value="1"/>
</dbReference>
<feature type="transmembrane region" description="Helical" evidence="10">
    <location>
        <begin position="185"/>
        <end position="205"/>
    </location>
</feature>
<dbReference type="FunFam" id="1.20.1250.20:FF:000196">
    <property type="entry name" value="MFS toxin efflux pump (AflT)"/>
    <property type="match status" value="1"/>
</dbReference>
<evidence type="ECO:0000256" key="4">
    <source>
        <dbReference type="ARBA" id="ARBA00022475"/>
    </source>
</evidence>
<evidence type="ECO:0000256" key="9">
    <source>
        <dbReference type="SAM" id="MobiDB-lite"/>
    </source>
</evidence>
<proteinExistence type="inferred from homology"/>
<keyword evidence="5 10" id="KW-0812">Transmembrane</keyword>
<dbReference type="GO" id="GO:0005886">
    <property type="term" value="C:plasma membrane"/>
    <property type="evidence" value="ECO:0007669"/>
    <property type="project" value="UniProtKB-SubCell"/>
</dbReference>
<keyword evidence="3" id="KW-0813">Transport</keyword>
<feature type="transmembrane region" description="Helical" evidence="10">
    <location>
        <begin position="478"/>
        <end position="500"/>
    </location>
</feature>
<evidence type="ECO:0000256" key="5">
    <source>
        <dbReference type="ARBA" id="ARBA00022692"/>
    </source>
</evidence>
<sequence length="589" mass="62878">MAPLQSSHPSASTSSSDLSKPPQLDTDFEKQQVEVDSTTRQNSNSHESIHNEKDVLDEEQDVHVDGTDLGREISRIHTADYPKAFPLAMIVVALACSIFLVALDMTIVATAIPRITDQFHSLDQVGWYGSGFFLTIGSFQATWGKLYKYFPLKISFLTSIFIFEIGSLICAVANNSTTLIVGRAIAGMGGAGIASGSYTIIAFSAPPAKRPAFTGVMGATFGVASVIGPLLGGVFTDHLSWRWCFYINLPIGGVAGAIIFLFFKTPKAARPQAASWRERLLQMDFPGTFTLMAAIVCYLLAMQWGGATKKWSDGSVIAVLVLFGILILVFIGIEFYSGDRALLQPRLLKDRTIGAMCAYIFTVAGAFFILLYYLPIYFQVTKNISASKSGIDNLPLVLGASIFTVASGGLLTVWGHYVPLMAFGSVLASVGAGLIYTLEIESGSSKWIGYQALVGIGLGLIFQIPVIVGQAIVKPSDLSSVSAIILFFQTIGGAVFISAAQSGFANKLLHQLPSKAPTVDAGKVLATGATDLRRVFDAAQIPGILDAYMEGLRVPFAIAVACAALTFVISFAPRWESIKGKVKLDGGAA</sequence>
<evidence type="ECO:0000256" key="10">
    <source>
        <dbReference type="SAM" id="Phobius"/>
    </source>
</evidence>
<feature type="compositionally biased region" description="Polar residues" evidence="9">
    <location>
        <begin position="34"/>
        <end position="46"/>
    </location>
</feature>
<evidence type="ECO:0000313" key="13">
    <source>
        <dbReference type="Proteomes" id="UP001172673"/>
    </source>
</evidence>
<feature type="transmembrane region" description="Helical" evidence="10">
    <location>
        <begin position="149"/>
        <end position="173"/>
    </location>
</feature>
<comment type="similarity">
    <text evidence="2">Belongs to the major facilitator superfamily. TCR/Tet family.</text>
</comment>
<keyword evidence="6 10" id="KW-1133">Transmembrane helix</keyword>
<evidence type="ECO:0000256" key="3">
    <source>
        <dbReference type="ARBA" id="ARBA00022448"/>
    </source>
</evidence>
<protein>
    <recommendedName>
        <fullName evidence="11">Major facilitator superfamily (MFS) profile domain-containing protein</fullName>
    </recommendedName>
</protein>
<dbReference type="CDD" id="cd17502">
    <property type="entry name" value="MFS_Azr1_MDR_like"/>
    <property type="match status" value="1"/>
</dbReference>
<keyword evidence="7 10" id="KW-0472">Membrane</keyword>
<evidence type="ECO:0000259" key="11">
    <source>
        <dbReference type="PROSITE" id="PS50850"/>
    </source>
</evidence>
<feature type="transmembrane region" description="Helical" evidence="10">
    <location>
        <begin position="554"/>
        <end position="572"/>
    </location>
</feature>
<dbReference type="Gene3D" id="1.20.1720.10">
    <property type="entry name" value="Multidrug resistance protein D"/>
    <property type="match status" value="1"/>
</dbReference>
<feature type="transmembrane region" description="Helical" evidence="10">
    <location>
        <begin position="450"/>
        <end position="472"/>
    </location>
</feature>
<evidence type="ECO:0000256" key="1">
    <source>
        <dbReference type="ARBA" id="ARBA00004651"/>
    </source>
</evidence>
<dbReference type="FunFam" id="1.20.1720.10:FF:000012">
    <property type="entry name" value="MFS toxin efflux pump (AflT)"/>
    <property type="match status" value="1"/>
</dbReference>
<feature type="transmembrane region" description="Helical" evidence="10">
    <location>
        <begin position="125"/>
        <end position="143"/>
    </location>
</feature>
<comment type="caution">
    <text evidence="12">The sequence shown here is derived from an EMBL/GenBank/DDBJ whole genome shotgun (WGS) entry which is preliminary data.</text>
</comment>
<dbReference type="Pfam" id="PF07690">
    <property type="entry name" value="MFS_1"/>
    <property type="match status" value="1"/>
</dbReference>
<evidence type="ECO:0000313" key="12">
    <source>
        <dbReference type="EMBL" id="KAJ9602155.1"/>
    </source>
</evidence>
<dbReference type="SUPFAM" id="SSF103473">
    <property type="entry name" value="MFS general substrate transporter"/>
    <property type="match status" value="1"/>
</dbReference>
<evidence type="ECO:0000256" key="7">
    <source>
        <dbReference type="ARBA" id="ARBA00023136"/>
    </source>
</evidence>
<dbReference type="PANTHER" id="PTHR23501">
    <property type="entry name" value="MAJOR FACILITATOR SUPERFAMILY"/>
    <property type="match status" value="1"/>
</dbReference>
<dbReference type="AlphaFoldDB" id="A0AA38WUJ5"/>
<evidence type="ECO:0000256" key="2">
    <source>
        <dbReference type="ARBA" id="ARBA00007520"/>
    </source>
</evidence>
<dbReference type="InterPro" id="IPR011701">
    <property type="entry name" value="MFS"/>
</dbReference>
<dbReference type="EMBL" id="JAPDRK010000028">
    <property type="protein sequence ID" value="KAJ9602155.1"/>
    <property type="molecule type" value="Genomic_DNA"/>
</dbReference>
<feature type="compositionally biased region" description="Low complexity" evidence="9">
    <location>
        <begin position="1"/>
        <end position="19"/>
    </location>
</feature>